<dbReference type="KEGG" id="taa:NMY3_01359"/>
<name>A0A654LYZ3_9ARCH</name>
<dbReference type="EMBL" id="CP012850">
    <property type="protein sequence ID" value="ALI35563.1"/>
    <property type="molecule type" value="Genomic_DNA"/>
</dbReference>
<reference evidence="2" key="1">
    <citation type="submission" date="2015-10" db="EMBL/GenBank/DDBJ databases">
        <title>Niche specialization of a soil ammonia-oxidizing archaeon, Candidatus Nitrosocosmicus oleophilus.</title>
        <authorList>
            <person name="Jung M.-Y."/>
            <person name="Rhee S.-K."/>
        </authorList>
    </citation>
    <scope>NUCLEOTIDE SEQUENCE [LARGE SCALE GENOMIC DNA]</scope>
    <source>
        <strain evidence="2">MY3</strain>
    </source>
</reference>
<keyword evidence="2" id="KW-1185">Reference proteome</keyword>
<dbReference type="Proteomes" id="UP000058925">
    <property type="component" value="Chromosome"/>
</dbReference>
<evidence type="ECO:0008006" key="3">
    <source>
        <dbReference type="Google" id="ProtNLM"/>
    </source>
</evidence>
<gene>
    <name evidence="1" type="ORF">NMY3_01359</name>
</gene>
<protein>
    <recommendedName>
        <fullName evidence="3">Ribbon-helix-helix protein CopG domain-containing protein</fullName>
    </recommendedName>
</protein>
<accession>A0A654LYZ3</accession>
<dbReference type="AlphaFoldDB" id="A0A654LYZ3"/>
<organism evidence="1 2">
    <name type="scientific">Candidatus Nitrosocosmicus oleophilus</name>
    <dbReference type="NCBI Taxonomy" id="1353260"/>
    <lineage>
        <taxon>Archaea</taxon>
        <taxon>Nitrososphaerota</taxon>
        <taxon>Nitrososphaeria</taxon>
        <taxon>Nitrososphaerales</taxon>
        <taxon>Nitrososphaeraceae</taxon>
        <taxon>Candidatus Nitrosocosmicus</taxon>
    </lineage>
</organism>
<evidence type="ECO:0000313" key="2">
    <source>
        <dbReference type="Proteomes" id="UP000058925"/>
    </source>
</evidence>
<sequence length="45" mass="5285">MIKNISFTIPSELLRKIDSDRGDVPRSRFIIRLLEKAFKAETHIE</sequence>
<proteinExistence type="predicted"/>
<evidence type="ECO:0000313" key="1">
    <source>
        <dbReference type="EMBL" id="ALI35563.1"/>
    </source>
</evidence>